<evidence type="ECO:0000256" key="2">
    <source>
        <dbReference type="ARBA" id="ARBA00006656"/>
    </source>
</evidence>
<keyword evidence="3" id="KW-0964">Secreted</keyword>
<keyword evidence="4 9" id="KW-0732">Signal</keyword>
<feature type="domain" description="TGF-beta family profile" evidence="10">
    <location>
        <begin position="239"/>
        <end position="360"/>
    </location>
</feature>
<evidence type="ECO:0000313" key="11">
    <source>
        <dbReference type="Ensembl" id="ENSPNYP00000008292.1"/>
    </source>
</evidence>
<evidence type="ECO:0000256" key="5">
    <source>
        <dbReference type="ARBA" id="ARBA00023030"/>
    </source>
</evidence>
<dbReference type="InterPro" id="IPR001111">
    <property type="entry name" value="TGF-b_propeptide"/>
</dbReference>
<dbReference type="InterPro" id="IPR001839">
    <property type="entry name" value="TGF-b_C"/>
</dbReference>
<evidence type="ECO:0000256" key="4">
    <source>
        <dbReference type="ARBA" id="ARBA00022729"/>
    </source>
</evidence>
<dbReference type="AlphaFoldDB" id="A0A3B4FCT2"/>
<dbReference type="Gene3D" id="2.60.120.970">
    <property type="match status" value="1"/>
</dbReference>
<name>A0A3B4FCT2_9CICH</name>
<accession>A0A3B4FCT2</accession>
<keyword evidence="5 8" id="KW-0339">Growth factor</keyword>
<dbReference type="Pfam" id="PF00688">
    <property type="entry name" value="TGFb_propeptide"/>
    <property type="match status" value="1"/>
</dbReference>
<dbReference type="GO" id="GO:0005125">
    <property type="term" value="F:cytokine activity"/>
    <property type="evidence" value="ECO:0007669"/>
    <property type="project" value="TreeGrafter"/>
</dbReference>
<evidence type="ECO:0000259" key="10">
    <source>
        <dbReference type="PROSITE" id="PS51362"/>
    </source>
</evidence>
<dbReference type="InterPro" id="IPR015615">
    <property type="entry name" value="TGF-beta-rel"/>
</dbReference>
<keyword evidence="6" id="KW-1015">Disulfide bond</keyword>
<dbReference type="PROSITE" id="PS51362">
    <property type="entry name" value="TGF_BETA_2"/>
    <property type="match status" value="1"/>
</dbReference>
<dbReference type="STRING" id="303518.ENSPNYP00000008292"/>
<organism evidence="11">
    <name type="scientific">Pundamilia nyererei</name>
    <dbReference type="NCBI Taxonomy" id="303518"/>
    <lineage>
        <taxon>Eukaryota</taxon>
        <taxon>Metazoa</taxon>
        <taxon>Chordata</taxon>
        <taxon>Craniata</taxon>
        <taxon>Vertebrata</taxon>
        <taxon>Euteleostomi</taxon>
        <taxon>Actinopterygii</taxon>
        <taxon>Neopterygii</taxon>
        <taxon>Teleostei</taxon>
        <taxon>Neoteleostei</taxon>
        <taxon>Acanthomorphata</taxon>
        <taxon>Ovalentaria</taxon>
        <taxon>Cichlomorphae</taxon>
        <taxon>Cichliformes</taxon>
        <taxon>Cichlidae</taxon>
        <taxon>African cichlids</taxon>
        <taxon>Pseudocrenilabrinae</taxon>
        <taxon>Haplochromini</taxon>
        <taxon>Pundamilia</taxon>
    </lineage>
</organism>
<dbReference type="GeneTree" id="ENSGT00940000167859"/>
<dbReference type="PROSITE" id="PS00250">
    <property type="entry name" value="TGF_BETA_1"/>
    <property type="match status" value="1"/>
</dbReference>
<comment type="subcellular location">
    <subcellularLocation>
        <location evidence="1">Secreted</location>
    </subcellularLocation>
</comment>
<dbReference type="PANTHER" id="PTHR11848:SF277">
    <property type="entry name" value="TGF-BETA FAMILY PROFILE DOMAIN-CONTAINING PROTEIN"/>
    <property type="match status" value="1"/>
</dbReference>
<dbReference type="CDD" id="cd13765">
    <property type="entry name" value="TGF_beta_ADMP"/>
    <property type="match status" value="1"/>
</dbReference>
<keyword evidence="7" id="KW-0325">Glycoprotein</keyword>
<dbReference type="SMART" id="SM00204">
    <property type="entry name" value="TGFB"/>
    <property type="match status" value="1"/>
</dbReference>
<protein>
    <submittedName>
        <fullName evidence="11">Bone morphogenetic protein 2-A-like</fullName>
    </submittedName>
</protein>
<dbReference type="PANTHER" id="PTHR11848">
    <property type="entry name" value="TGF-BETA FAMILY"/>
    <property type="match status" value="1"/>
</dbReference>
<feature type="signal peptide" evidence="9">
    <location>
        <begin position="1"/>
        <end position="21"/>
    </location>
</feature>
<evidence type="ECO:0000256" key="1">
    <source>
        <dbReference type="ARBA" id="ARBA00004613"/>
    </source>
</evidence>
<evidence type="ECO:0000256" key="8">
    <source>
        <dbReference type="RuleBase" id="RU000354"/>
    </source>
</evidence>
<evidence type="ECO:0000256" key="6">
    <source>
        <dbReference type="ARBA" id="ARBA00023157"/>
    </source>
</evidence>
<reference evidence="11" key="1">
    <citation type="submission" date="2023-09" db="UniProtKB">
        <authorList>
            <consortium name="Ensembl"/>
        </authorList>
    </citation>
    <scope>IDENTIFICATION</scope>
</reference>
<proteinExistence type="inferred from homology"/>
<dbReference type="Pfam" id="PF00019">
    <property type="entry name" value="TGF_beta"/>
    <property type="match status" value="1"/>
</dbReference>
<dbReference type="Ensembl" id="ENSPNYT00000008493.1">
    <property type="protein sequence ID" value="ENSPNYP00000008292.1"/>
    <property type="gene ID" value="ENSPNYG00000006346.1"/>
</dbReference>
<dbReference type="GO" id="GO:0008083">
    <property type="term" value="F:growth factor activity"/>
    <property type="evidence" value="ECO:0007669"/>
    <property type="project" value="UniProtKB-KW"/>
</dbReference>
<dbReference type="InterPro" id="IPR029034">
    <property type="entry name" value="Cystine-knot_cytokine"/>
</dbReference>
<dbReference type="GO" id="GO:0005615">
    <property type="term" value="C:extracellular space"/>
    <property type="evidence" value="ECO:0007669"/>
    <property type="project" value="TreeGrafter"/>
</dbReference>
<comment type="similarity">
    <text evidence="2 8">Belongs to the TGF-beta family.</text>
</comment>
<sequence>MTARAPRLCLLALLLLRCVTPLAIPQDGLGATKMARQKLDRLFYLKDIPRPAVAPQKKAPQFMLDLFNVVSVTDGTPKSQTDILEGNTVRSFSDKESFHFFNLSSFGRDERMIKAQFRWFRKKRKFYPGSFHTPHFYKVNVLENLVKPWRGNLITSRLVPLYTQGWEVFNVTQIVSKWIQNSQEDNGILVVTTLSSGNWLESVLHSSKQNVELTDTSAYLVIFSHDKQTGASNQSYFGKDKPNLNRLVMPLDSSQHCQRISLFVDFEEIGWSGWIISPRGYNAYHCTGSCPFPLGVGIRATNHATVRSIMHALKVTSDEVEAPCCVPDTLQSMSLLYFDDEENVVLKQYDDMMALSCGCH</sequence>
<dbReference type="GO" id="GO:0035239">
    <property type="term" value="P:tube morphogenesis"/>
    <property type="evidence" value="ECO:0007669"/>
    <property type="project" value="UniProtKB-ARBA"/>
</dbReference>
<dbReference type="SUPFAM" id="SSF57501">
    <property type="entry name" value="Cystine-knot cytokines"/>
    <property type="match status" value="1"/>
</dbReference>
<feature type="chain" id="PRO_5017276912" evidence="9">
    <location>
        <begin position="22"/>
        <end position="360"/>
    </location>
</feature>
<evidence type="ECO:0000256" key="9">
    <source>
        <dbReference type="SAM" id="SignalP"/>
    </source>
</evidence>
<dbReference type="FunFam" id="2.10.90.10:FF:000001">
    <property type="entry name" value="Bone morphogenetic protein 4"/>
    <property type="match status" value="1"/>
</dbReference>
<dbReference type="Gene3D" id="2.10.90.10">
    <property type="entry name" value="Cystine-knot cytokines"/>
    <property type="match status" value="1"/>
</dbReference>
<evidence type="ECO:0000256" key="7">
    <source>
        <dbReference type="ARBA" id="ARBA00023180"/>
    </source>
</evidence>
<evidence type="ECO:0000256" key="3">
    <source>
        <dbReference type="ARBA" id="ARBA00022525"/>
    </source>
</evidence>
<dbReference type="InterPro" id="IPR017948">
    <property type="entry name" value="TGFb_CS"/>
</dbReference>